<keyword evidence="5" id="KW-0720">Serine protease</keyword>
<dbReference type="CDD" id="cd07025">
    <property type="entry name" value="Peptidase_S66"/>
    <property type="match status" value="1"/>
</dbReference>
<evidence type="ECO:0000256" key="6">
    <source>
        <dbReference type="PIRSR" id="PIRSR028757-1"/>
    </source>
</evidence>
<dbReference type="SUPFAM" id="SSF141986">
    <property type="entry name" value="LD-carboxypeptidase A C-terminal domain-like"/>
    <property type="match status" value="1"/>
</dbReference>
<proteinExistence type="inferred from homology"/>
<feature type="domain" description="LD-carboxypeptidase C-terminal" evidence="8">
    <location>
        <begin position="173"/>
        <end position="289"/>
    </location>
</feature>
<comment type="similarity">
    <text evidence="1">Belongs to the peptidase S66 family.</text>
</comment>
<feature type="active site" description="Charge relay system" evidence="6">
    <location>
        <position position="274"/>
    </location>
</feature>
<dbReference type="HOGENOM" id="CLU_034346_3_1_3"/>
<dbReference type="STRING" id="1453429.UCYN_10040"/>
<evidence type="ECO:0000259" key="8">
    <source>
        <dbReference type="Pfam" id="PF17676"/>
    </source>
</evidence>
<dbReference type="Gene3D" id="3.40.50.10740">
    <property type="entry name" value="Class I glutamine amidotransferase-like"/>
    <property type="match status" value="1"/>
</dbReference>
<dbReference type="InterPro" id="IPR027461">
    <property type="entry name" value="Carboxypeptidase_A_C_sf"/>
</dbReference>
<dbReference type="Pfam" id="PF02016">
    <property type="entry name" value="Peptidase_S66"/>
    <property type="match status" value="1"/>
</dbReference>
<dbReference type="PATRIC" id="fig|713887.8.peg.934"/>
<dbReference type="KEGG" id="cyu:UCYN_10040"/>
<dbReference type="Gene3D" id="3.50.30.60">
    <property type="entry name" value="LD-carboxypeptidase A C-terminal domain-like"/>
    <property type="match status" value="1"/>
</dbReference>
<dbReference type="InterPro" id="IPR029062">
    <property type="entry name" value="Class_I_gatase-like"/>
</dbReference>
<feature type="domain" description="LD-carboxypeptidase N-terminal" evidence="7">
    <location>
        <begin position="16"/>
        <end position="133"/>
    </location>
</feature>
<feature type="active site" description="Charge relay system" evidence="6">
    <location>
        <position position="204"/>
    </location>
</feature>
<feature type="active site" description="Nucleophile" evidence="6">
    <location>
        <position position="114"/>
    </location>
</feature>
<dbReference type="Pfam" id="PF17676">
    <property type="entry name" value="Peptidase_S66C"/>
    <property type="match status" value="1"/>
</dbReference>
<dbReference type="InterPro" id="IPR003507">
    <property type="entry name" value="S66_fam"/>
</dbReference>
<keyword evidence="4" id="KW-0378">Hydrolase</keyword>
<evidence type="ECO:0000259" key="7">
    <source>
        <dbReference type="Pfam" id="PF02016"/>
    </source>
</evidence>
<name>D3EQC9_ATETH</name>
<dbReference type="EMBL" id="CP001842">
    <property type="protein sequence ID" value="ADB95679.1"/>
    <property type="molecule type" value="Genomic_DNA"/>
</dbReference>
<sequence>MDSFQAPPFLNPGDKVQIIAPSGPFMELSNLEKGIEVWRSKGYDVVLSKNWNAFNGYLAGTDSQRRSDFLEALQNPICKAIIPLRGGYGCIRLFEQKELNTLLAKYPKWIIGFSDITVLLWKLASINIQSIHGPVLTTLCNEPSWSVERFFRYIEGLSLPSLKGEGWGGGINRGILLPANLTVATHLLGTPLQPSFHGTVLALEDIGEDPYKIDRILTQWRLMGIFNKINGIALGSFNQCNTFSKNPSWTVEEVLRDRLSDLNIPIISNLPFGHGKVNATLPVGMKVSIDGDRGYLDFIN</sequence>
<evidence type="ECO:0000313" key="10">
    <source>
        <dbReference type="Proteomes" id="UP000001405"/>
    </source>
</evidence>
<dbReference type="InterPro" id="IPR040921">
    <property type="entry name" value="Peptidase_S66C"/>
</dbReference>
<accession>D3EQC9</accession>
<keyword evidence="10" id="KW-1185">Reference proteome</keyword>
<dbReference type="PANTHER" id="PTHR30237:SF2">
    <property type="entry name" value="MUREIN TETRAPEPTIDE CARBOXYPEPTIDASE"/>
    <property type="match status" value="1"/>
</dbReference>
<evidence type="ECO:0000256" key="5">
    <source>
        <dbReference type="ARBA" id="ARBA00022825"/>
    </source>
</evidence>
<organism evidence="10">
    <name type="scientific">Atelocyanobacterium thalassa (isolate ALOHA)</name>
    <dbReference type="NCBI Taxonomy" id="1453429"/>
    <lineage>
        <taxon>Bacteria</taxon>
        <taxon>Bacillati</taxon>
        <taxon>Cyanobacteriota</taxon>
        <taxon>Cyanophyceae</taxon>
        <taxon>Oscillatoriophycideae</taxon>
        <taxon>Chroococcales</taxon>
        <taxon>Aphanothecaceae</taxon>
        <taxon>Candidatus Atelocyanobacterium</taxon>
        <taxon>Candidatus Atelocyanobacterium thalassae</taxon>
    </lineage>
</organism>
<protein>
    <submittedName>
        <fullName evidence="9">Uncharacterized MccF-like protein (Microcin C7 resistance)</fullName>
    </submittedName>
</protein>
<dbReference type="AlphaFoldDB" id="D3EQC9"/>
<gene>
    <name evidence="9" type="ordered locus">UCYN_10040</name>
</gene>
<dbReference type="InterPro" id="IPR027478">
    <property type="entry name" value="LdcA_N"/>
</dbReference>
<dbReference type="SUPFAM" id="SSF52317">
    <property type="entry name" value="Class I glutamine amidotransferase-like"/>
    <property type="match status" value="1"/>
</dbReference>
<evidence type="ECO:0000256" key="4">
    <source>
        <dbReference type="ARBA" id="ARBA00022801"/>
    </source>
</evidence>
<evidence type="ECO:0000313" key="9">
    <source>
        <dbReference type="EMBL" id="ADB95679.1"/>
    </source>
</evidence>
<evidence type="ECO:0000256" key="2">
    <source>
        <dbReference type="ARBA" id="ARBA00022645"/>
    </source>
</evidence>
<keyword evidence="2" id="KW-0121">Carboxypeptidase</keyword>
<dbReference type="PANTHER" id="PTHR30237">
    <property type="entry name" value="MURAMOYLTETRAPEPTIDE CARBOXYPEPTIDASE"/>
    <property type="match status" value="1"/>
</dbReference>
<dbReference type="GO" id="GO:0004180">
    <property type="term" value="F:carboxypeptidase activity"/>
    <property type="evidence" value="ECO:0007669"/>
    <property type="project" value="UniProtKB-KW"/>
</dbReference>
<dbReference type="RefSeq" id="WP_012954366.1">
    <property type="nucleotide sequence ID" value="NC_013771.1"/>
</dbReference>
<evidence type="ECO:0000256" key="1">
    <source>
        <dbReference type="ARBA" id="ARBA00010233"/>
    </source>
</evidence>
<dbReference type="MEROPS" id="S66.001"/>
<evidence type="ECO:0000256" key="3">
    <source>
        <dbReference type="ARBA" id="ARBA00022670"/>
    </source>
</evidence>
<dbReference type="PIRSF" id="PIRSF028757">
    <property type="entry name" value="LD-carboxypeptidase"/>
    <property type="match status" value="1"/>
</dbReference>
<dbReference type="Proteomes" id="UP000001405">
    <property type="component" value="Chromosome"/>
</dbReference>
<dbReference type="InterPro" id="IPR040449">
    <property type="entry name" value="Peptidase_S66_N"/>
</dbReference>
<keyword evidence="3" id="KW-0645">Protease</keyword>
<dbReference type="GO" id="GO:0006508">
    <property type="term" value="P:proteolysis"/>
    <property type="evidence" value="ECO:0007669"/>
    <property type="project" value="UniProtKB-KW"/>
</dbReference>
<dbReference type="GO" id="GO:0008236">
    <property type="term" value="F:serine-type peptidase activity"/>
    <property type="evidence" value="ECO:0007669"/>
    <property type="project" value="UniProtKB-KW"/>
</dbReference>
<reference evidence="9 10" key="1">
    <citation type="journal article" date="2010" name="Nature">
        <title>Metabolic streamlining in an open-ocean nitrogen-fixing cyanobacterium.</title>
        <authorList>
            <person name="Tripp H.J."/>
            <person name="Bench S.R."/>
            <person name="Turk K.A."/>
            <person name="Foster R.A."/>
            <person name="Desany B.A."/>
            <person name="Niazi F."/>
            <person name="Affourtit J.P."/>
            <person name="Zehr J.P."/>
        </authorList>
    </citation>
    <scope>NUCLEOTIDE SEQUENCE [LARGE SCALE GENOMIC DNA]</scope>
    <source>
        <strain evidence="10">ALOHA</strain>
    </source>
</reference>